<keyword evidence="3" id="KW-1185">Reference proteome</keyword>
<feature type="compositionally biased region" description="Polar residues" evidence="1">
    <location>
        <begin position="44"/>
        <end position="55"/>
    </location>
</feature>
<accession>A0AA86VFZ5</accession>
<dbReference type="Gramene" id="rna-AYBTSS11_LOCUS9865">
    <property type="protein sequence ID" value="CAJ1940714.1"/>
    <property type="gene ID" value="gene-AYBTSS11_LOCUS9865"/>
</dbReference>
<name>A0AA86VFZ5_9FABA</name>
<proteinExistence type="predicted"/>
<dbReference type="AlphaFoldDB" id="A0AA86VFZ5"/>
<feature type="compositionally biased region" description="Low complexity" evidence="1">
    <location>
        <begin position="56"/>
        <end position="71"/>
    </location>
</feature>
<evidence type="ECO:0000313" key="3">
    <source>
        <dbReference type="Proteomes" id="UP001189624"/>
    </source>
</evidence>
<gene>
    <name evidence="2" type="ORF">AYBTSS11_LOCUS9865</name>
</gene>
<dbReference type="EMBL" id="OY731400">
    <property type="protein sequence ID" value="CAJ1940714.1"/>
    <property type="molecule type" value="Genomic_DNA"/>
</dbReference>
<reference evidence="2" key="1">
    <citation type="submission" date="2023-10" db="EMBL/GenBank/DDBJ databases">
        <authorList>
            <person name="Domelevo Entfellner J.-B."/>
        </authorList>
    </citation>
    <scope>NUCLEOTIDE SEQUENCE</scope>
</reference>
<organism evidence="2 3">
    <name type="scientific">Sphenostylis stenocarpa</name>
    <dbReference type="NCBI Taxonomy" id="92480"/>
    <lineage>
        <taxon>Eukaryota</taxon>
        <taxon>Viridiplantae</taxon>
        <taxon>Streptophyta</taxon>
        <taxon>Embryophyta</taxon>
        <taxon>Tracheophyta</taxon>
        <taxon>Spermatophyta</taxon>
        <taxon>Magnoliopsida</taxon>
        <taxon>eudicotyledons</taxon>
        <taxon>Gunneridae</taxon>
        <taxon>Pentapetalae</taxon>
        <taxon>rosids</taxon>
        <taxon>fabids</taxon>
        <taxon>Fabales</taxon>
        <taxon>Fabaceae</taxon>
        <taxon>Papilionoideae</taxon>
        <taxon>50 kb inversion clade</taxon>
        <taxon>NPAAA clade</taxon>
        <taxon>indigoferoid/millettioid clade</taxon>
        <taxon>Phaseoleae</taxon>
        <taxon>Sphenostylis</taxon>
    </lineage>
</organism>
<protein>
    <submittedName>
        <fullName evidence="2">Uncharacterized protein</fullName>
    </submittedName>
</protein>
<evidence type="ECO:0000313" key="2">
    <source>
        <dbReference type="EMBL" id="CAJ1940714.1"/>
    </source>
</evidence>
<sequence>MAMFKSYPGNIQEMHTTTKIQSKIKCMDSLSYLKSNAMAVTPTSSLFSQLPKKNNSSSSSSSSSSSHHVGL</sequence>
<feature type="region of interest" description="Disordered" evidence="1">
    <location>
        <begin position="44"/>
        <end position="71"/>
    </location>
</feature>
<evidence type="ECO:0000256" key="1">
    <source>
        <dbReference type="SAM" id="MobiDB-lite"/>
    </source>
</evidence>
<dbReference type="Proteomes" id="UP001189624">
    <property type="component" value="Chromosome 3"/>
</dbReference>